<evidence type="ECO:0000313" key="2">
    <source>
        <dbReference type="Proteomes" id="UP000615446"/>
    </source>
</evidence>
<dbReference type="AlphaFoldDB" id="A0A8H3QNV4"/>
<organism evidence="1 2">
    <name type="scientific">Rhizophagus clarus</name>
    <dbReference type="NCBI Taxonomy" id="94130"/>
    <lineage>
        <taxon>Eukaryota</taxon>
        <taxon>Fungi</taxon>
        <taxon>Fungi incertae sedis</taxon>
        <taxon>Mucoromycota</taxon>
        <taxon>Glomeromycotina</taxon>
        <taxon>Glomeromycetes</taxon>
        <taxon>Glomerales</taxon>
        <taxon>Glomeraceae</taxon>
        <taxon>Rhizophagus</taxon>
    </lineage>
</organism>
<evidence type="ECO:0000313" key="1">
    <source>
        <dbReference type="EMBL" id="GES86346.1"/>
    </source>
</evidence>
<reference evidence="1" key="1">
    <citation type="submission" date="2019-10" db="EMBL/GenBank/DDBJ databases">
        <title>Conservation and host-specific expression of non-tandemly repeated heterogenous ribosome RNA gene in arbuscular mycorrhizal fungi.</title>
        <authorList>
            <person name="Maeda T."/>
            <person name="Kobayashi Y."/>
            <person name="Nakagawa T."/>
            <person name="Ezawa T."/>
            <person name="Yamaguchi K."/>
            <person name="Bino T."/>
            <person name="Nishimoto Y."/>
            <person name="Shigenobu S."/>
            <person name="Kawaguchi M."/>
        </authorList>
    </citation>
    <scope>NUCLEOTIDE SEQUENCE</scope>
    <source>
        <strain evidence="1">HR1</strain>
    </source>
</reference>
<dbReference type="EMBL" id="BLAL01000160">
    <property type="protein sequence ID" value="GES86346.1"/>
    <property type="molecule type" value="Genomic_DNA"/>
</dbReference>
<comment type="caution">
    <text evidence="1">The sequence shown here is derived from an EMBL/GenBank/DDBJ whole genome shotgun (WGS) entry which is preliminary data.</text>
</comment>
<name>A0A8H3QNV4_9GLOM</name>
<gene>
    <name evidence="1" type="ORF">RCL2_001340100</name>
</gene>
<protein>
    <submittedName>
        <fullName evidence="1">Uncharacterized protein</fullName>
    </submittedName>
</protein>
<sequence length="190" mass="21949">MTTETEAAIREASVQLDHFIEKISTFLSNIISFNIKTFTPPEKIIIVFKQDDYVPVSVVNKVTIQQRSLYTDYGFDILKYFHNDIGKYLEGKFEGRNYKVLKEIDDSDEQVDSALRIKCCCEIGSYKPDIVSLSRKIHCLLFNWNILQKFSSILKLILYATVDVYCCSKHSYRNTLGVLLDGNIEDCDFL</sequence>
<dbReference type="OrthoDB" id="2308898at2759"/>
<accession>A0A8H3QNV4</accession>
<dbReference type="Proteomes" id="UP000615446">
    <property type="component" value="Unassembled WGS sequence"/>
</dbReference>
<proteinExistence type="predicted"/>